<proteinExistence type="predicted"/>
<accession>A0A0D1XTG0</accession>
<reference evidence="2 4" key="2">
    <citation type="submission" date="2016-10" db="EMBL/GenBank/DDBJ databases">
        <authorList>
            <person name="de Groot N.N."/>
        </authorList>
    </citation>
    <scope>NUCLEOTIDE SEQUENCE [LARGE SCALE GENOMIC DNA]</scope>
    <source>
        <strain evidence="2 4">DSM 2895</strain>
    </source>
</reference>
<evidence type="ECO:0000313" key="2">
    <source>
        <dbReference type="EMBL" id="SDI92340.1"/>
    </source>
</evidence>
<sequence length="82" mass="9338">MVVSKKAIHASVRAKARAFFYCHLLKVGGLQRVVLSPSNSTLYFRGEKYENKRGEKTTWQTATTMPDMSIWNMVSWKGVLLS</sequence>
<organism evidence="1 3">
    <name type="scientific">Aneurinibacillus migulanus</name>
    <name type="common">Bacillus migulanus</name>
    <dbReference type="NCBI Taxonomy" id="47500"/>
    <lineage>
        <taxon>Bacteria</taxon>
        <taxon>Bacillati</taxon>
        <taxon>Bacillota</taxon>
        <taxon>Bacilli</taxon>
        <taxon>Bacillales</taxon>
        <taxon>Paenibacillaceae</taxon>
        <taxon>Aneurinibacillus group</taxon>
        <taxon>Aneurinibacillus</taxon>
    </lineage>
</organism>
<reference evidence="1 3" key="1">
    <citation type="submission" date="2015-07" db="EMBL/GenBank/DDBJ databases">
        <title>Fjat-14205 dsm 2895.</title>
        <authorList>
            <person name="Liu B."/>
            <person name="Wang J."/>
            <person name="Zhu Y."/>
            <person name="Liu G."/>
            <person name="Chen Q."/>
            <person name="Chen Z."/>
            <person name="Lan J."/>
            <person name="Che J."/>
            <person name="Ge C."/>
            <person name="Shi H."/>
            <person name="Pan Z."/>
            <person name="Liu X."/>
        </authorList>
    </citation>
    <scope>NUCLEOTIDE SEQUENCE [LARGE SCALE GENOMIC DNA]</scope>
    <source>
        <strain evidence="1 3">DSM 2895</strain>
    </source>
</reference>
<dbReference type="EMBL" id="LGUG01000004">
    <property type="protein sequence ID" value="KON94874.1"/>
    <property type="molecule type" value="Genomic_DNA"/>
</dbReference>
<dbReference type="RefSeq" id="WP_043065048.1">
    <property type="nucleotide sequence ID" value="NZ_LGUG01000004.1"/>
</dbReference>
<dbReference type="AlphaFoldDB" id="A0A0D1XTG0"/>
<keyword evidence="3" id="KW-1185">Reference proteome</keyword>
<gene>
    <name evidence="1" type="ORF">AF333_04600</name>
    <name evidence="2" type="ORF">SAMN04487909_109105</name>
</gene>
<evidence type="ECO:0000313" key="3">
    <source>
        <dbReference type="Proteomes" id="UP000037269"/>
    </source>
</evidence>
<name>A0A0D1XTG0_ANEMI</name>
<dbReference type="Proteomes" id="UP000182836">
    <property type="component" value="Unassembled WGS sequence"/>
</dbReference>
<evidence type="ECO:0000313" key="4">
    <source>
        <dbReference type="Proteomes" id="UP000182836"/>
    </source>
</evidence>
<dbReference type="EMBL" id="FNED01000009">
    <property type="protein sequence ID" value="SDI92340.1"/>
    <property type="molecule type" value="Genomic_DNA"/>
</dbReference>
<evidence type="ECO:0000313" key="1">
    <source>
        <dbReference type="EMBL" id="KON94874.1"/>
    </source>
</evidence>
<dbReference type="GeneID" id="87589347"/>
<dbReference type="STRING" id="47500.AF333_04600"/>
<dbReference type="PATRIC" id="fig|47500.8.peg.5470"/>
<protein>
    <submittedName>
        <fullName evidence="1">Uncharacterized protein</fullName>
    </submittedName>
</protein>
<dbReference type="Proteomes" id="UP000037269">
    <property type="component" value="Unassembled WGS sequence"/>
</dbReference>